<keyword evidence="1" id="KW-0472">Membrane</keyword>
<evidence type="ECO:0000313" key="2">
    <source>
        <dbReference type="EMBL" id="GAA3634474.1"/>
    </source>
</evidence>
<keyword evidence="1" id="KW-0812">Transmembrane</keyword>
<comment type="caution">
    <text evidence="2">The sequence shown here is derived from an EMBL/GenBank/DDBJ whole genome shotgun (WGS) entry which is preliminary data.</text>
</comment>
<feature type="transmembrane region" description="Helical" evidence="1">
    <location>
        <begin position="51"/>
        <end position="73"/>
    </location>
</feature>
<evidence type="ECO:0000313" key="3">
    <source>
        <dbReference type="Proteomes" id="UP001501490"/>
    </source>
</evidence>
<reference evidence="3" key="1">
    <citation type="journal article" date="2019" name="Int. J. Syst. Evol. Microbiol.">
        <title>The Global Catalogue of Microorganisms (GCM) 10K type strain sequencing project: providing services to taxonomists for standard genome sequencing and annotation.</title>
        <authorList>
            <consortium name="The Broad Institute Genomics Platform"/>
            <consortium name="The Broad Institute Genome Sequencing Center for Infectious Disease"/>
            <person name="Wu L."/>
            <person name="Ma J."/>
        </authorList>
    </citation>
    <scope>NUCLEOTIDE SEQUENCE [LARGE SCALE GENOMIC DNA]</scope>
    <source>
        <strain evidence="3">JCM 16929</strain>
    </source>
</reference>
<keyword evidence="3" id="KW-1185">Reference proteome</keyword>
<dbReference type="EMBL" id="BAABAB010000036">
    <property type="protein sequence ID" value="GAA3634474.1"/>
    <property type="molecule type" value="Genomic_DNA"/>
</dbReference>
<feature type="transmembrane region" description="Helical" evidence="1">
    <location>
        <begin position="12"/>
        <end position="31"/>
    </location>
</feature>
<evidence type="ECO:0000256" key="1">
    <source>
        <dbReference type="SAM" id="Phobius"/>
    </source>
</evidence>
<gene>
    <name evidence="2" type="ORF">GCM10022236_41300</name>
</gene>
<name>A0ABP7AKL8_9ACTN</name>
<protein>
    <submittedName>
        <fullName evidence="2">Uncharacterized protein</fullName>
    </submittedName>
</protein>
<dbReference type="RefSeq" id="WP_344808149.1">
    <property type="nucleotide sequence ID" value="NZ_BAABAB010000036.1"/>
</dbReference>
<proteinExistence type="predicted"/>
<accession>A0ABP7AKL8</accession>
<dbReference type="Proteomes" id="UP001501490">
    <property type="component" value="Unassembled WGS sequence"/>
</dbReference>
<keyword evidence="1" id="KW-1133">Transmembrane helix</keyword>
<organism evidence="2 3">
    <name type="scientific">Microlunatus ginsengisoli</name>
    <dbReference type="NCBI Taxonomy" id="363863"/>
    <lineage>
        <taxon>Bacteria</taxon>
        <taxon>Bacillati</taxon>
        <taxon>Actinomycetota</taxon>
        <taxon>Actinomycetes</taxon>
        <taxon>Propionibacteriales</taxon>
        <taxon>Propionibacteriaceae</taxon>
        <taxon>Microlunatus</taxon>
    </lineage>
</organism>
<sequence length="90" mass="9326">MNRRATGVGRRFRFQAGFAAAAFVLMILRLIGRDWIEVFTGWDPDRGSGAFESLVVAVLGLVAIGFGVAAAPAGNAVGQGLGMARGSDDA</sequence>